<dbReference type="PANTHER" id="PTHR34737:SF2">
    <property type="entry name" value="EF-HAND DOMAIN-CONTAINING PROTEIN"/>
    <property type="match status" value="1"/>
</dbReference>
<dbReference type="EMBL" id="SPLM01000144">
    <property type="protein sequence ID" value="TMW56986.1"/>
    <property type="molecule type" value="Genomic_DNA"/>
</dbReference>
<dbReference type="InterPro" id="IPR057626">
    <property type="entry name" value="S-S_Temptin"/>
</dbReference>
<dbReference type="Pfam" id="PF24784">
    <property type="entry name" value="Temptin_C"/>
    <property type="match status" value="1"/>
</dbReference>
<proteinExistence type="predicted"/>
<organism evidence="3 4">
    <name type="scientific">Pythium oligandrum</name>
    <name type="common">Mycoparasitic fungus</name>
    <dbReference type="NCBI Taxonomy" id="41045"/>
    <lineage>
        <taxon>Eukaryota</taxon>
        <taxon>Sar</taxon>
        <taxon>Stramenopiles</taxon>
        <taxon>Oomycota</taxon>
        <taxon>Peronosporomycetes</taxon>
        <taxon>Pythiales</taxon>
        <taxon>Pythiaceae</taxon>
        <taxon>Pythium</taxon>
    </lineage>
</organism>
<gene>
    <name evidence="3" type="ORF">Poli38472_002911</name>
</gene>
<keyword evidence="4" id="KW-1185">Reference proteome</keyword>
<dbReference type="OrthoDB" id="129121at2759"/>
<name>A0A8K1FCA6_PYTOL</name>
<dbReference type="Proteomes" id="UP000794436">
    <property type="component" value="Unassembled WGS sequence"/>
</dbReference>
<keyword evidence="1" id="KW-0472">Membrane</keyword>
<keyword evidence="1" id="KW-1133">Transmembrane helix</keyword>
<dbReference type="PANTHER" id="PTHR34737">
    <property type="entry name" value="EF-HAND DOMAIN-CONTAINING PROTEIN"/>
    <property type="match status" value="1"/>
</dbReference>
<evidence type="ECO:0000313" key="4">
    <source>
        <dbReference type="Proteomes" id="UP000794436"/>
    </source>
</evidence>
<keyword evidence="1" id="KW-0812">Transmembrane</keyword>
<accession>A0A8K1FCA6</accession>
<dbReference type="InterPro" id="IPR055313">
    <property type="entry name" value="Temptin-like"/>
</dbReference>
<sequence>MVATCMPLVVAREQYVSRLPNGGNVKDVRALGHKNPNGGGGENQFGKDFDNLGDLQWSSSLCAADSDDDGQTNGQELGDPCCMWTKGGKFEPLWVNGVSDPGDASSKSDASLWTSINCSNLSASTGIATITDSQAGALAPLVALASAILAALMITLL</sequence>
<evidence type="ECO:0000313" key="3">
    <source>
        <dbReference type="EMBL" id="TMW56986.1"/>
    </source>
</evidence>
<evidence type="ECO:0000256" key="1">
    <source>
        <dbReference type="SAM" id="Phobius"/>
    </source>
</evidence>
<reference evidence="3" key="1">
    <citation type="submission" date="2019-03" db="EMBL/GenBank/DDBJ databases">
        <title>Long read genome sequence of the mycoparasitic Pythium oligandrum ATCC 38472 isolated from sugarbeet rhizosphere.</title>
        <authorList>
            <person name="Gaulin E."/>
        </authorList>
    </citation>
    <scope>NUCLEOTIDE SEQUENCE</scope>
    <source>
        <strain evidence="3">ATCC 38472_TT</strain>
    </source>
</reference>
<feature type="transmembrane region" description="Helical" evidence="1">
    <location>
        <begin position="137"/>
        <end position="156"/>
    </location>
</feature>
<protein>
    <recommendedName>
        <fullName evidence="2">Temptin Cys/Cys disulfide domain-containing protein</fullName>
    </recommendedName>
</protein>
<evidence type="ECO:0000259" key="2">
    <source>
        <dbReference type="Pfam" id="PF24784"/>
    </source>
</evidence>
<dbReference type="AlphaFoldDB" id="A0A8K1FCA6"/>
<feature type="domain" description="Temptin Cys/Cys disulfide" evidence="2">
    <location>
        <begin position="10"/>
        <end position="102"/>
    </location>
</feature>
<comment type="caution">
    <text evidence="3">The sequence shown here is derived from an EMBL/GenBank/DDBJ whole genome shotgun (WGS) entry which is preliminary data.</text>
</comment>